<keyword evidence="2" id="KW-0732">Signal</keyword>
<name>A0A972JPD1_9GAMM</name>
<keyword evidence="1" id="KW-1133">Transmembrane helix</keyword>
<reference evidence="3" key="1">
    <citation type="submission" date="2020-04" db="EMBL/GenBank/DDBJ databases">
        <title>Description of Shewanella salipaludis sp. nov., isolated from a salt marsh.</title>
        <authorList>
            <person name="Park S."/>
            <person name="Yoon J.-H."/>
        </authorList>
    </citation>
    <scope>NUCLEOTIDE SEQUENCE</scope>
    <source>
        <strain evidence="3">SHSM-M6</strain>
    </source>
</reference>
<dbReference type="NCBIfam" id="TIGR03503">
    <property type="entry name" value="TIGR03503 family protein"/>
    <property type="match status" value="1"/>
</dbReference>
<dbReference type="NCBIfam" id="NF041940">
    <property type="entry name" value="choice_anch_X"/>
    <property type="match status" value="1"/>
</dbReference>
<evidence type="ECO:0000256" key="2">
    <source>
        <dbReference type="SAM" id="SignalP"/>
    </source>
</evidence>
<keyword evidence="1" id="KW-0472">Membrane</keyword>
<protein>
    <submittedName>
        <fullName evidence="3">TIGR03503 family protein</fullName>
    </submittedName>
</protein>
<feature type="chain" id="PRO_5036902857" evidence="2">
    <location>
        <begin position="45"/>
        <end position="455"/>
    </location>
</feature>
<dbReference type="EMBL" id="JAAXYH010000021">
    <property type="protein sequence ID" value="NMH67071.1"/>
    <property type="molecule type" value="Genomic_DNA"/>
</dbReference>
<keyword evidence="4" id="KW-1185">Reference proteome</keyword>
<feature type="signal peptide" evidence="2">
    <location>
        <begin position="1"/>
        <end position="44"/>
    </location>
</feature>
<organism evidence="3 4">
    <name type="scientific">Shewanella salipaludis</name>
    <dbReference type="NCBI Taxonomy" id="2723052"/>
    <lineage>
        <taxon>Bacteria</taxon>
        <taxon>Pseudomonadati</taxon>
        <taxon>Pseudomonadota</taxon>
        <taxon>Gammaproteobacteria</taxon>
        <taxon>Alteromonadales</taxon>
        <taxon>Shewanellaceae</taxon>
        <taxon>Shewanella</taxon>
    </lineage>
</organism>
<gene>
    <name evidence="3" type="ORF">HC757_18095</name>
</gene>
<evidence type="ECO:0000313" key="4">
    <source>
        <dbReference type="Proteomes" id="UP000737113"/>
    </source>
</evidence>
<evidence type="ECO:0000256" key="1">
    <source>
        <dbReference type="SAM" id="Phobius"/>
    </source>
</evidence>
<sequence>MNRDSTWWPSRGNAFGEDRPSVMTLPMRLFALLLCCCLPSTALAVTQATQAAELKNRFRIDHMVDSVTLLIKRDYGSAPVILILPDGSKWYPSRHPDTVKWVDGLSGDMITIANPMPGPWQLLGRVTQGSTIDKISKLEIQVEPLPQPLFQGERVKLVAKLMGDAQRLRMPGLDYLFEWSARFISTHQAGDENFASGTLIVGSYSDDGEGLDERPDDGVFTAKLNLNQPWGDYVFEVKAHNSVFDRQVNLPFSLSPSPVTVTLMQLDGTDKDRRKLHLEIDDTQLVLAQTHVRFELFGPAGLRLPIVQQGFSEASSDLLLPQATEFGSYRVTGFLASTTPAGREVVIDLPEHFFNLIAPPDPPPSAAELARIAAKKAQAAEAKAKDDAIFWIITINISLLLLGVLGLVIWRKRQNLAQALAAAEQKAQASAAVSKAPLASQEIDLTLPDEDDLDD</sequence>
<feature type="transmembrane region" description="Helical" evidence="1">
    <location>
        <begin position="388"/>
        <end position="410"/>
    </location>
</feature>
<evidence type="ECO:0000313" key="3">
    <source>
        <dbReference type="EMBL" id="NMH67071.1"/>
    </source>
</evidence>
<dbReference type="AlphaFoldDB" id="A0A972JPD1"/>
<accession>A0A972JPD1</accession>
<dbReference type="InterPro" id="IPR020010">
    <property type="entry name" value="CHP03503"/>
</dbReference>
<proteinExistence type="predicted"/>
<comment type="caution">
    <text evidence="3">The sequence shown here is derived from an EMBL/GenBank/DDBJ whole genome shotgun (WGS) entry which is preliminary data.</text>
</comment>
<dbReference type="Proteomes" id="UP000737113">
    <property type="component" value="Unassembled WGS sequence"/>
</dbReference>
<keyword evidence="1" id="KW-0812">Transmembrane</keyword>